<dbReference type="GO" id="GO:0003677">
    <property type="term" value="F:DNA binding"/>
    <property type="evidence" value="ECO:0007669"/>
    <property type="project" value="InterPro"/>
</dbReference>
<dbReference type="Pfam" id="PF12161">
    <property type="entry name" value="HsdM_N"/>
    <property type="match status" value="1"/>
</dbReference>
<evidence type="ECO:0000256" key="7">
    <source>
        <dbReference type="ARBA" id="ARBA00047942"/>
    </source>
</evidence>
<name>A0A1M6I3A6_9FLAO</name>
<dbReference type="PANTHER" id="PTHR42933">
    <property type="entry name" value="SLR6095 PROTEIN"/>
    <property type="match status" value="1"/>
</dbReference>
<keyword evidence="4" id="KW-0808">Transferase</keyword>
<dbReference type="OrthoDB" id="9814572at2"/>
<dbReference type="EMBL" id="FQZH01000002">
    <property type="protein sequence ID" value="SHJ28898.1"/>
    <property type="molecule type" value="Genomic_DNA"/>
</dbReference>
<dbReference type="Pfam" id="PF02384">
    <property type="entry name" value="N6_Mtase"/>
    <property type="match status" value="1"/>
</dbReference>
<dbReference type="InterPro" id="IPR029063">
    <property type="entry name" value="SAM-dependent_MTases_sf"/>
</dbReference>
<organism evidence="10 11">
    <name type="scientific">Flavobacterium haoranii</name>
    <dbReference type="NCBI Taxonomy" id="683124"/>
    <lineage>
        <taxon>Bacteria</taxon>
        <taxon>Pseudomonadati</taxon>
        <taxon>Bacteroidota</taxon>
        <taxon>Flavobacteriia</taxon>
        <taxon>Flavobacteriales</taxon>
        <taxon>Flavobacteriaceae</taxon>
        <taxon>Flavobacterium</taxon>
    </lineage>
</organism>
<dbReference type="Proteomes" id="UP000184232">
    <property type="component" value="Unassembled WGS sequence"/>
</dbReference>
<dbReference type="RefSeq" id="WP_072784047.1">
    <property type="nucleotide sequence ID" value="NZ_CP045292.1"/>
</dbReference>
<dbReference type="SUPFAM" id="SSF53335">
    <property type="entry name" value="S-adenosyl-L-methionine-dependent methyltransferases"/>
    <property type="match status" value="1"/>
</dbReference>
<dbReference type="AlphaFoldDB" id="A0A1M6I3A6"/>
<dbReference type="EC" id="2.1.1.72" evidence="2"/>
<evidence type="ECO:0000313" key="10">
    <source>
        <dbReference type="EMBL" id="SHJ28898.1"/>
    </source>
</evidence>
<dbReference type="Gene3D" id="1.20.1260.30">
    <property type="match status" value="1"/>
</dbReference>
<dbReference type="InterPro" id="IPR051537">
    <property type="entry name" value="DNA_Adenine_Mtase"/>
</dbReference>
<comment type="similarity">
    <text evidence="1">Belongs to the N(4)/N(6)-methyltransferase family.</text>
</comment>
<accession>A0A1M6I3A6</accession>
<feature type="domain" description="N6 adenine-specific DNA methyltransferase N-terminal" evidence="9">
    <location>
        <begin position="5"/>
        <end position="133"/>
    </location>
</feature>
<keyword evidence="11" id="KW-1185">Reference proteome</keyword>
<evidence type="ECO:0000256" key="2">
    <source>
        <dbReference type="ARBA" id="ARBA00011900"/>
    </source>
</evidence>
<dbReference type="GO" id="GO:0009307">
    <property type="term" value="P:DNA restriction-modification system"/>
    <property type="evidence" value="ECO:0007669"/>
    <property type="project" value="UniProtKB-KW"/>
</dbReference>
<evidence type="ECO:0000259" key="8">
    <source>
        <dbReference type="Pfam" id="PF02384"/>
    </source>
</evidence>
<dbReference type="GO" id="GO:0032259">
    <property type="term" value="P:methylation"/>
    <property type="evidence" value="ECO:0007669"/>
    <property type="project" value="UniProtKB-KW"/>
</dbReference>
<keyword evidence="5" id="KW-0949">S-adenosyl-L-methionine</keyword>
<evidence type="ECO:0000259" key="9">
    <source>
        <dbReference type="Pfam" id="PF12161"/>
    </source>
</evidence>
<dbReference type="InterPro" id="IPR003356">
    <property type="entry name" value="DNA_methylase_A-5"/>
</dbReference>
<dbReference type="GO" id="GO:0008170">
    <property type="term" value="F:N-methyltransferase activity"/>
    <property type="evidence" value="ECO:0007669"/>
    <property type="project" value="InterPro"/>
</dbReference>
<feature type="domain" description="DNA methylase adenine-specific" evidence="8">
    <location>
        <begin position="144"/>
        <end position="449"/>
    </location>
</feature>
<dbReference type="PANTHER" id="PTHR42933:SF4">
    <property type="entry name" value="TYPE I RESTRICTION ENZYME ECOKI METHYLASE SUBUNIT"/>
    <property type="match status" value="1"/>
</dbReference>
<keyword evidence="3" id="KW-0489">Methyltransferase</keyword>
<keyword evidence="6" id="KW-0680">Restriction system</keyword>
<sequence>MSNISSILKSIQTIMWQDTGLNGDAQRIEQLGWMLFLKIFSDKDKELELLDDNYTSPIPDELHWVKEKGNWAGDDEGMTGDELLEFVDRKLFPALRNIDVSSGNRRALIVREVFEGNNNYMKSGINIRKVLNKLNEIDFNIAKDRHAFGELYESILKGLQSAGKSGEFYTPRAITSFITEMINPQLGEKILDPACGTGGYLTCAIEHLKEQANSVEDRKSIAENVMGWEYKPLPYLLATTNLILHDMEVPNIRFGDALDQPLSNFTEKHRVNAILANPPFGGIVANNNENNFPQNYRTKESADLFLILMIHLLKQGGRAGIVLPDGSLTGDGVKQRVRQKLLEECNLHTIIRLPNSVFQPYATVATNLLFFTKGTPTKEVWYYEHRLPEGQKAYNKTKPIQAKEFNPIKTWWNDRKESDIAWKVDIQTIIDRNYDLDIKNPTKQEEVHEYSSVELMELLHTSFEKSNALLNQLKEVVK</sequence>
<gene>
    <name evidence="10" type="ORF">SAMN05444337_1747</name>
</gene>
<evidence type="ECO:0000256" key="5">
    <source>
        <dbReference type="ARBA" id="ARBA00022691"/>
    </source>
</evidence>
<dbReference type="STRING" id="683124.SAMN05444337_1747"/>
<dbReference type="InterPro" id="IPR038333">
    <property type="entry name" value="T1MK-like_N_sf"/>
</dbReference>
<dbReference type="InterPro" id="IPR022749">
    <property type="entry name" value="D12N6_MeTrfase_N"/>
</dbReference>
<protein>
    <recommendedName>
        <fullName evidence="2">site-specific DNA-methyltransferase (adenine-specific)</fullName>
        <ecNumber evidence="2">2.1.1.72</ecNumber>
    </recommendedName>
</protein>
<dbReference type="Gene3D" id="3.40.50.150">
    <property type="entry name" value="Vaccinia Virus protein VP39"/>
    <property type="match status" value="1"/>
</dbReference>
<dbReference type="GO" id="GO:0009007">
    <property type="term" value="F:site-specific DNA-methyltransferase (adenine-specific) activity"/>
    <property type="evidence" value="ECO:0007669"/>
    <property type="project" value="UniProtKB-EC"/>
</dbReference>
<proteinExistence type="inferred from homology"/>
<evidence type="ECO:0000256" key="1">
    <source>
        <dbReference type="ARBA" id="ARBA00006594"/>
    </source>
</evidence>
<reference evidence="11" key="1">
    <citation type="submission" date="2016-11" db="EMBL/GenBank/DDBJ databases">
        <authorList>
            <person name="Varghese N."/>
            <person name="Submissions S."/>
        </authorList>
    </citation>
    <scope>NUCLEOTIDE SEQUENCE [LARGE SCALE GENOMIC DNA]</scope>
    <source>
        <strain evidence="11">DSM 22807</strain>
    </source>
</reference>
<dbReference type="PRINTS" id="PR00507">
    <property type="entry name" value="N12N6MTFRASE"/>
</dbReference>
<evidence type="ECO:0000313" key="11">
    <source>
        <dbReference type="Proteomes" id="UP000184232"/>
    </source>
</evidence>
<evidence type="ECO:0000256" key="6">
    <source>
        <dbReference type="ARBA" id="ARBA00022747"/>
    </source>
</evidence>
<evidence type="ECO:0000256" key="3">
    <source>
        <dbReference type="ARBA" id="ARBA00022603"/>
    </source>
</evidence>
<evidence type="ECO:0000256" key="4">
    <source>
        <dbReference type="ARBA" id="ARBA00022679"/>
    </source>
</evidence>
<comment type="catalytic activity">
    <reaction evidence="7">
        <text>a 2'-deoxyadenosine in DNA + S-adenosyl-L-methionine = an N(6)-methyl-2'-deoxyadenosine in DNA + S-adenosyl-L-homocysteine + H(+)</text>
        <dbReference type="Rhea" id="RHEA:15197"/>
        <dbReference type="Rhea" id="RHEA-COMP:12418"/>
        <dbReference type="Rhea" id="RHEA-COMP:12419"/>
        <dbReference type="ChEBI" id="CHEBI:15378"/>
        <dbReference type="ChEBI" id="CHEBI:57856"/>
        <dbReference type="ChEBI" id="CHEBI:59789"/>
        <dbReference type="ChEBI" id="CHEBI:90615"/>
        <dbReference type="ChEBI" id="CHEBI:90616"/>
        <dbReference type="EC" id="2.1.1.72"/>
    </reaction>
</comment>